<dbReference type="CDD" id="cd08500">
    <property type="entry name" value="PBP2_NikA_DppA_OppA_like_4"/>
    <property type="match status" value="1"/>
</dbReference>
<dbReference type="PANTHER" id="PTHR30290:SF62">
    <property type="entry name" value="OLIGOPEPTIDE ABC TRANSPORTER, PERIPLASMIC OLIGOPEPTIDE-BINDING PROTEIN"/>
    <property type="match status" value="1"/>
</dbReference>
<feature type="compositionally biased region" description="Low complexity" evidence="1">
    <location>
        <begin position="39"/>
        <end position="49"/>
    </location>
</feature>
<name>A0A516Q4R3_9ACTN</name>
<dbReference type="InterPro" id="IPR039424">
    <property type="entry name" value="SBP_5"/>
</dbReference>
<evidence type="ECO:0000256" key="2">
    <source>
        <dbReference type="SAM" id="SignalP"/>
    </source>
</evidence>
<dbReference type="InterPro" id="IPR000914">
    <property type="entry name" value="SBP_5_dom"/>
</dbReference>
<dbReference type="Pfam" id="PF00496">
    <property type="entry name" value="SBP_bac_5"/>
    <property type="match status" value="1"/>
</dbReference>
<protein>
    <submittedName>
        <fullName evidence="4">ABC transporter substrate-binding protein</fullName>
    </submittedName>
</protein>
<reference evidence="4 5" key="1">
    <citation type="submission" date="2019-07" db="EMBL/GenBank/DDBJ databases">
        <title>Microlunatus dokdonensis sp. nov. isolated from the rhizospheric soil of the wild plant Elymus tsukushiensis.</title>
        <authorList>
            <person name="Ghim S.-Y."/>
            <person name="Hwang Y.-J."/>
            <person name="Son J.-S."/>
            <person name="Shin J.-H."/>
        </authorList>
    </citation>
    <scope>NUCLEOTIDE SEQUENCE [LARGE SCALE GENOMIC DNA]</scope>
    <source>
        <strain evidence="4 5">KUDC0627</strain>
    </source>
</reference>
<feature type="chain" id="PRO_5038708385" evidence="2">
    <location>
        <begin position="18"/>
        <end position="702"/>
    </location>
</feature>
<dbReference type="Gene3D" id="3.10.105.10">
    <property type="entry name" value="Dipeptide-binding Protein, Domain 3"/>
    <property type="match status" value="1"/>
</dbReference>
<accession>A0A516Q4R3</accession>
<organism evidence="4 5">
    <name type="scientific">Microlunatus elymi</name>
    <dbReference type="NCBI Taxonomy" id="2596828"/>
    <lineage>
        <taxon>Bacteria</taxon>
        <taxon>Bacillati</taxon>
        <taxon>Actinomycetota</taxon>
        <taxon>Actinomycetes</taxon>
        <taxon>Propionibacteriales</taxon>
        <taxon>Propionibacteriaceae</taxon>
        <taxon>Microlunatus</taxon>
    </lineage>
</organism>
<dbReference type="GO" id="GO:1904680">
    <property type="term" value="F:peptide transmembrane transporter activity"/>
    <property type="evidence" value="ECO:0007669"/>
    <property type="project" value="TreeGrafter"/>
</dbReference>
<evidence type="ECO:0000259" key="3">
    <source>
        <dbReference type="Pfam" id="PF00496"/>
    </source>
</evidence>
<gene>
    <name evidence="4" type="ORF">FOE78_23235</name>
</gene>
<evidence type="ECO:0000313" key="4">
    <source>
        <dbReference type="EMBL" id="QDP98430.1"/>
    </source>
</evidence>
<dbReference type="RefSeq" id="WP_143988369.1">
    <property type="nucleotide sequence ID" value="NZ_CP041692.1"/>
</dbReference>
<sequence>MSGFNRRTLLWSSAVVAGTVALGACSGGGSDNNPTGQPSNGNSASNGSATKPLPKPAKYQQAPSLDGKGLPPVEERLPDNPYVIPHKWVQPGKYGGNLNMITFSSSGAGSADSDREFYYGHSLLRWLNDGQTVGPGLVESWETNDDASEWTFHFRKGLKWSDGEPWTTQDILWWWNEFVLKQKMAVSPPDEARSGKGTLAKFDAVDDVTLKLTYDTPAPLTADRLAAYVNGNIGKNGSIWMMPSHYLKQFYPGTGKNVPKDWDVVGGLMQTKADWHRNPDCPTMIGYKCKSFNSDKGVVLERNPYYWAVMPNGDQLPYIDEVQFTVFSDPEAGKLQLQQGSVDYCHGPFNQITLQDVQGLRDSADKAGTEVILWDSGSGTGSIFFFNYDYIDDDLRALIREPKFRQAISYAFDRDAVQKSVYFNTGEKTTGTHGTKAAEFLVNDTGKKLYQQWRDAYVAHDPEKAKQLLDELGVKDTDGDGMRELPSGKKLKLRIDYSADQSPEHTAKDNQLVADLKAVGLEMTRNPVPPQAFNDQWMTGKLMAHSNWEISNVGISLIQPMWLVPIEYTRWAPLEGQWYQQLGTGTNDKETDVDPWKRHPPRMEAEKDGPVAKLWDLYNRARVEPDKQRQYELVWEIEKIHISDGPFFMGCVANYPQVIVAKKDLGNIPRKENLATGGLVNPWGHPTPAVYDPECYYWKTQS</sequence>
<feature type="region of interest" description="Disordered" evidence="1">
    <location>
        <begin position="29"/>
        <end position="78"/>
    </location>
</feature>
<dbReference type="EMBL" id="CP041692">
    <property type="protein sequence ID" value="QDP98430.1"/>
    <property type="molecule type" value="Genomic_DNA"/>
</dbReference>
<dbReference type="PROSITE" id="PS51257">
    <property type="entry name" value="PROKAR_LIPOPROTEIN"/>
    <property type="match status" value="1"/>
</dbReference>
<dbReference type="PANTHER" id="PTHR30290">
    <property type="entry name" value="PERIPLASMIC BINDING COMPONENT OF ABC TRANSPORTER"/>
    <property type="match status" value="1"/>
</dbReference>
<dbReference type="Proteomes" id="UP000319263">
    <property type="component" value="Chromosome"/>
</dbReference>
<evidence type="ECO:0000313" key="5">
    <source>
        <dbReference type="Proteomes" id="UP000319263"/>
    </source>
</evidence>
<dbReference type="Gene3D" id="3.40.190.10">
    <property type="entry name" value="Periplasmic binding protein-like II"/>
    <property type="match status" value="1"/>
</dbReference>
<feature type="domain" description="Solute-binding protein family 5" evidence="3">
    <location>
        <begin position="133"/>
        <end position="542"/>
    </location>
</feature>
<evidence type="ECO:0000256" key="1">
    <source>
        <dbReference type="SAM" id="MobiDB-lite"/>
    </source>
</evidence>
<keyword evidence="5" id="KW-1185">Reference proteome</keyword>
<proteinExistence type="predicted"/>
<keyword evidence="2" id="KW-0732">Signal</keyword>
<dbReference type="SUPFAM" id="SSF53850">
    <property type="entry name" value="Periplasmic binding protein-like II"/>
    <property type="match status" value="1"/>
</dbReference>
<dbReference type="OrthoDB" id="3720945at2"/>
<dbReference type="GO" id="GO:0015833">
    <property type="term" value="P:peptide transport"/>
    <property type="evidence" value="ECO:0007669"/>
    <property type="project" value="TreeGrafter"/>
</dbReference>
<feature type="signal peptide" evidence="2">
    <location>
        <begin position="1"/>
        <end position="17"/>
    </location>
</feature>
<dbReference type="KEGG" id="mik:FOE78_23235"/>
<dbReference type="AlphaFoldDB" id="A0A516Q4R3"/>